<keyword evidence="2 6" id="KW-0479">Metal-binding</keyword>
<reference evidence="9 12" key="4">
    <citation type="submission" date="2018-07" db="EMBL/GenBank/DDBJ databases">
        <title>Genomic and Epidemiologic Investigation of an Indolent Hospital Outbreak.</title>
        <authorList>
            <person name="Johnson R.C."/>
            <person name="Deming C."/>
            <person name="Conlan S."/>
            <person name="Zellmer C.J."/>
            <person name="Michelin A.V."/>
            <person name="Lee-Lin S."/>
            <person name="Thomas P.J."/>
            <person name="Park M."/>
            <person name="Weingarten R.A."/>
            <person name="Less J."/>
            <person name="Dekker J.P."/>
            <person name="Frank K.M."/>
            <person name="Musser K.A."/>
            <person name="Mcquiston J.R."/>
            <person name="Henderson D.K."/>
            <person name="Lau A.F."/>
            <person name="Palmore T.N."/>
            <person name="Segre J.A."/>
        </authorList>
    </citation>
    <scope>NUCLEOTIDE SEQUENCE [LARGE SCALE GENOMIC DNA]</scope>
    <source>
        <strain evidence="10">SK-CDC1_0717</strain>
        <strain evidence="9 12">SK-NIH.Env10_0317</strain>
    </source>
</reference>
<dbReference type="Proteomes" id="UP000287746">
    <property type="component" value="Unassembled WGS sequence"/>
</dbReference>
<dbReference type="GO" id="GO:0033743">
    <property type="term" value="F:peptide-methionine (R)-S-oxide reductase activity"/>
    <property type="evidence" value="ECO:0007669"/>
    <property type="project" value="UniProtKB-UniRule"/>
</dbReference>
<evidence type="ECO:0000313" key="12">
    <source>
        <dbReference type="Proteomes" id="UP000286681"/>
    </source>
</evidence>
<dbReference type="InterPro" id="IPR002579">
    <property type="entry name" value="Met_Sox_Rdtase_MsrB_dom"/>
</dbReference>
<dbReference type="SUPFAM" id="SSF51316">
    <property type="entry name" value="Mss4-like"/>
    <property type="match status" value="1"/>
</dbReference>
<dbReference type="NCBIfam" id="TIGR00357">
    <property type="entry name" value="peptide-methionine (R)-S-oxide reductase MsrB"/>
    <property type="match status" value="1"/>
</dbReference>
<protein>
    <recommendedName>
        <fullName evidence="6">Peptide methionine sulfoxide reductase MsrB</fullName>
        <ecNumber evidence="6">1.8.4.12</ecNumber>
    </recommendedName>
    <alternativeName>
        <fullName evidence="6">Peptide-methionine (R)-S-oxide reductase</fullName>
    </alternativeName>
</protein>
<dbReference type="Gene3D" id="2.170.150.20">
    <property type="entry name" value="Peptide methionine sulfoxide reductase"/>
    <property type="match status" value="1"/>
</dbReference>
<evidence type="ECO:0000256" key="5">
    <source>
        <dbReference type="ARBA" id="ARBA00048488"/>
    </source>
</evidence>
<evidence type="ECO:0000259" key="7">
    <source>
        <dbReference type="PROSITE" id="PS51790"/>
    </source>
</evidence>
<dbReference type="HAMAP" id="MF_01400">
    <property type="entry name" value="MsrB"/>
    <property type="match status" value="1"/>
</dbReference>
<sequence length="136" mass="15122">MDQLNLSESEWRQRLTPAQYHVLREAGTERAFSGHFTDNKADGIYRCAGCQLELFDSDDKYDSGSGWPSFTRPVAPDHVSEHGDQSHGMVRTEVRCARCDGHQGHVFPDGPPPTGLRYCINSVALEFRPRGEGGDA</sequence>
<dbReference type="OrthoDB" id="9785497at2"/>
<evidence type="ECO:0000256" key="6">
    <source>
        <dbReference type="HAMAP-Rule" id="MF_01400"/>
    </source>
</evidence>
<dbReference type="EMBL" id="QQYZ01000018">
    <property type="protein sequence ID" value="RSY79972.1"/>
    <property type="molecule type" value="Genomic_DNA"/>
</dbReference>
<feature type="binding site" evidence="6">
    <location>
        <position position="47"/>
    </location>
    <ligand>
        <name>Zn(2+)</name>
        <dbReference type="ChEBI" id="CHEBI:29105"/>
    </ligand>
</feature>
<dbReference type="EMBL" id="CP018820">
    <property type="protein sequence ID" value="APR51638.1"/>
    <property type="molecule type" value="Genomic_DNA"/>
</dbReference>
<dbReference type="PANTHER" id="PTHR10173:SF52">
    <property type="entry name" value="METHIONINE-R-SULFOXIDE REDUCTASE B1"/>
    <property type="match status" value="1"/>
</dbReference>
<dbReference type="RefSeq" id="WP_075150695.1">
    <property type="nucleotide sequence ID" value="NZ_CP018820.1"/>
</dbReference>
<keyword evidence="4 6" id="KW-0560">Oxidoreductase</keyword>
<dbReference type="InterPro" id="IPR011057">
    <property type="entry name" value="Mss4-like_sf"/>
</dbReference>
<feature type="domain" description="MsrB" evidence="7">
    <location>
        <begin position="8"/>
        <end position="130"/>
    </location>
</feature>
<dbReference type="Proteomes" id="UP000286681">
    <property type="component" value="Unassembled WGS sequence"/>
</dbReference>
<gene>
    <name evidence="6 9" type="primary">msrB</name>
    <name evidence="8" type="ORF">BRX40_03585</name>
    <name evidence="9" type="ORF">CA257_02425</name>
    <name evidence="10" type="ORF">DAH66_16630</name>
</gene>
<dbReference type="KEGG" id="skr:BRX40_03585"/>
<organism evidence="8 11">
    <name type="scientific">Sphingomonas koreensis</name>
    <dbReference type="NCBI Taxonomy" id="93064"/>
    <lineage>
        <taxon>Bacteria</taxon>
        <taxon>Pseudomonadati</taxon>
        <taxon>Pseudomonadota</taxon>
        <taxon>Alphaproteobacteria</taxon>
        <taxon>Sphingomonadales</taxon>
        <taxon>Sphingomonadaceae</taxon>
        <taxon>Sphingomonas</taxon>
    </lineage>
</organism>
<comment type="cofactor">
    <cofactor evidence="6">
        <name>Zn(2+)</name>
        <dbReference type="ChEBI" id="CHEBI:29105"/>
    </cofactor>
    <text evidence="6">Binds 1 zinc ion per subunit. The zinc ion is important for the structural integrity of the protein.</text>
</comment>
<accession>A0A1L6J6W9</accession>
<keyword evidence="3 6" id="KW-0862">Zinc</keyword>
<dbReference type="EMBL" id="QQWO01000001">
    <property type="protein sequence ID" value="RSV08334.1"/>
    <property type="molecule type" value="Genomic_DNA"/>
</dbReference>
<dbReference type="InterPro" id="IPR028427">
    <property type="entry name" value="Met_Sox_Rdtase_MsrB"/>
</dbReference>
<name>A0A1L6J6W9_9SPHN</name>
<dbReference type="STRING" id="93064.BRX40_03585"/>
<dbReference type="GO" id="GO:0030091">
    <property type="term" value="P:protein repair"/>
    <property type="evidence" value="ECO:0007669"/>
    <property type="project" value="InterPro"/>
</dbReference>
<feature type="binding site" evidence="6">
    <location>
        <position position="99"/>
    </location>
    <ligand>
        <name>Zn(2+)</name>
        <dbReference type="ChEBI" id="CHEBI:29105"/>
    </ligand>
</feature>
<proteinExistence type="inferred from homology"/>
<evidence type="ECO:0000256" key="1">
    <source>
        <dbReference type="ARBA" id="ARBA00007174"/>
    </source>
</evidence>
<dbReference type="Proteomes" id="UP000185161">
    <property type="component" value="Chromosome"/>
</dbReference>
<evidence type="ECO:0000256" key="2">
    <source>
        <dbReference type="ARBA" id="ARBA00022723"/>
    </source>
</evidence>
<evidence type="ECO:0000313" key="9">
    <source>
        <dbReference type="EMBL" id="RSV08334.1"/>
    </source>
</evidence>
<dbReference type="PANTHER" id="PTHR10173">
    <property type="entry name" value="METHIONINE SULFOXIDE REDUCTASE"/>
    <property type="match status" value="1"/>
</dbReference>
<dbReference type="PROSITE" id="PS51790">
    <property type="entry name" value="MSRB"/>
    <property type="match status" value="1"/>
</dbReference>
<dbReference type="FunFam" id="2.170.150.20:FF:000001">
    <property type="entry name" value="Peptide methionine sulfoxide reductase MsrB"/>
    <property type="match status" value="1"/>
</dbReference>
<evidence type="ECO:0000256" key="4">
    <source>
        <dbReference type="ARBA" id="ARBA00023002"/>
    </source>
</evidence>
<evidence type="ECO:0000313" key="13">
    <source>
        <dbReference type="Proteomes" id="UP000287746"/>
    </source>
</evidence>
<comment type="catalytic activity">
    <reaction evidence="5 6">
        <text>L-methionyl-[protein] + [thioredoxin]-disulfide + H2O = L-methionyl-(R)-S-oxide-[protein] + [thioredoxin]-dithiol</text>
        <dbReference type="Rhea" id="RHEA:24164"/>
        <dbReference type="Rhea" id="RHEA-COMP:10698"/>
        <dbReference type="Rhea" id="RHEA-COMP:10700"/>
        <dbReference type="Rhea" id="RHEA-COMP:12313"/>
        <dbReference type="Rhea" id="RHEA-COMP:12314"/>
        <dbReference type="ChEBI" id="CHEBI:15377"/>
        <dbReference type="ChEBI" id="CHEBI:16044"/>
        <dbReference type="ChEBI" id="CHEBI:29950"/>
        <dbReference type="ChEBI" id="CHEBI:45764"/>
        <dbReference type="ChEBI" id="CHEBI:50058"/>
        <dbReference type="EC" id="1.8.4.12"/>
    </reaction>
</comment>
<keyword evidence="11" id="KW-1185">Reference proteome</keyword>
<evidence type="ECO:0000313" key="10">
    <source>
        <dbReference type="EMBL" id="RSY79972.1"/>
    </source>
</evidence>
<dbReference type="AlphaFoldDB" id="A0A1L6J6W9"/>
<reference evidence="11" key="2">
    <citation type="submission" date="2016-12" db="EMBL/GenBank/DDBJ databases">
        <title>Whole genome sequencing of Sphingomonas sp. ABOJV.</title>
        <authorList>
            <person name="Conlan S."/>
            <person name="Thomas P.J."/>
            <person name="Mullikin J."/>
            <person name="Palmore T.N."/>
            <person name="Frank K.M."/>
            <person name="Segre J.A."/>
        </authorList>
    </citation>
    <scope>NUCLEOTIDE SEQUENCE [LARGE SCALE GENOMIC DNA]</scope>
    <source>
        <strain evidence="11">ABOJV</strain>
    </source>
</reference>
<evidence type="ECO:0000313" key="8">
    <source>
        <dbReference type="EMBL" id="APR51638.1"/>
    </source>
</evidence>
<comment type="similarity">
    <text evidence="1 6">Belongs to the MsrB Met sulfoxide reductase family.</text>
</comment>
<evidence type="ECO:0000313" key="11">
    <source>
        <dbReference type="Proteomes" id="UP000185161"/>
    </source>
</evidence>
<dbReference type="GO" id="GO:0005737">
    <property type="term" value="C:cytoplasm"/>
    <property type="evidence" value="ECO:0007669"/>
    <property type="project" value="TreeGrafter"/>
</dbReference>
<reference evidence="13" key="3">
    <citation type="submission" date="2018-07" db="EMBL/GenBank/DDBJ databases">
        <title>Genomic and Epidemiologic Investigation of an Indolent Hospital Outbreak.</title>
        <authorList>
            <person name="Johnson R.C."/>
            <person name="Deming C."/>
            <person name="Conlan S."/>
            <person name="Zellmer C.J."/>
            <person name="Michelin A.V."/>
            <person name="Lee-Lin S.-Q."/>
            <person name="Thomas P.J."/>
            <person name="Park M."/>
            <person name="Weingarten R.A."/>
            <person name="Less J."/>
            <person name="Dekker J.P."/>
            <person name="Frank K.M."/>
            <person name="Musser K.A."/>
            <person name="Mcquiston J.R."/>
            <person name="Henderson D.K."/>
            <person name="Lau A.F."/>
            <person name="Palmore T.N."/>
            <person name="Segre J.A."/>
        </authorList>
    </citation>
    <scope>NUCLEOTIDE SEQUENCE [LARGE SCALE GENOMIC DNA]</scope>
    <source>
        <strain evidence="13">SK-CDC1_0717</strain>
    </source>
</reference>
<feature type="active site" description="Nucleophile" evidence="6">
    <location>
        <position position="119"/>
    </location>
</feature>
<dbReference type="GO" id="GO:0008270">
    <property type="term" value="F:zinc ion binding"/>
    <property type="evidence" value="ECO:0007669"/>
    <property type="project" value="UniProtKB-UniRule"/>
</dbReference>
<dbReference type="EC" id="1.8.4.12" evidence="6"/>
<dbReference type="Pfam" id="PF01641">
    <property type="entry name" value="SelR"/>
    <property type="match status" value="1"/>
</dbReference>
<feature type="binding site" evidence="6">
    <location>
        <position position="96"/>
    </location>
    <ligand>
        <name>Zn(2+)</name>
        <dbReference type="ChEBI" id="CHEBI:29105"/>
    </ligand>
</feature>
<dbReference type="GeneID" id="44131634"/>
<feature type="binding site" evidence="6">
    <location>
        <position position="50"/>
    </location>
    <ligand>
        <name>Zn(2+)</name>
        <dbReference type="ChEBI" id="CHEBI:29105"/>
    </ligand>
</feature>
<dbReference type="GO" id="GO:0006979">
    <property type="term" value="P:response to oxidative stress"/>
    <property type="evidence" value="ECO:0007669"/>
    <property type="project" value="InterPro"/>
</dbReference>
<reference evidence="8" key="1">
    <citation type="submission" date="2016-12" db="EMBL/GenBank/DDBJ databases">
        <title>Whole genome sequencing of Sphingomonas koreensis.</title>
        <authorList>
            <person name="Conlan S."/>
            <person name="Thomas P.J."/>
            <person name="Mullikin J."/>
            <person name="Palmore T.N."/>
            <person name="Frank K.M."/>
            <person name="Segre J.A."/>
        </authorList>
    </citation>
    <scope>NUCLEOTIDE SEQUENCE</scope>
    <source>
        <strain evidence="8">ABOJV</strain>
    </source>
</reference>
<evidence type="ECO:0000256" key="3">
    <source>
        <dbReference type="ARBA" id="ARBA00022833"/>
    </source>
</evidence>